<evidence type="ECO:0000313" key="2">
    <source>
        <dbReference type="EMBL" id="AXH90393.1"/>
    </source>
</evidence>
<gene>
    <name evidence="2" type="ORF">DVH21_10880</name>
</gene>
<reference evidence="2 3" key="2">
    <citation type="submission" date="2018-08" db="EMBL/GenBank/DDBJ databases">
        <title>Streptomyces kandeliansis sp. nov., an endophytic bacterium isolated from mangrove plant.</title>
        <authorList>
            <person name="Wang R."/>
        </authorList>
    </citation>
    <scope>NUCLEOTIDE SEQUENCE [LARGE SCALE GENOMIC DNA]</scope>
    <source>
        <strain evidence="3">H14(2018)</strain>
    </source>
</reference>
<dbReference type="Proteomes" id="UP000253958">
    <property type="component" value="Chromosome"/>
</dbReference>
<name>A0A6N3JZJ2_9ACTN</name>
<protein>
    <submittedName>
        <fullName evidence="2">Uncharacterized protein</fullName>
    </submittedName>
</protein>
<feature type="transmembrane region" description="Helical" evidence="1">
    <location>
        <begin position="35"/>
        <end position="55"/>
    </location>
</feature>
<dbReference type="AlphaFoldDB" id="A0A6N3JZJ2"/>
<accession>A0A6N3JZJ2</accession>
<evidence type="ECO:0000256" key="1">
    <source>
        <dbReference type="SAM" id="Phobius"/>
    </source>
</evidence>
<dbReference type="EMBL" id="CP031263">
    <property type="protein sequence ID" value="AXH90393.1"/>
    <property type="molecule type" value="Genomic_DNA"/>
</dbReference>
<keyword evidence="1" id="KW-0812">Transmembrane</keyword>
<evidence type="ECO:0000313" key="3">
    <source>
        <dbReference type="Proteomes" id="UP000253958"/>
    </source>
</evidence>
<keyword evidence="1" id="KW-0472">Membrane</keyword>
<dbReference type="RefSeq" id="WP_114919358.1">
    <property type="nucleotide sequence ID" value="NZ_CP031263.1"/>
</dbReference>
<keyword evidence="1" id="KW-1133">Transmembrane helix</keyword>
<proteinExistence type="predicted"/>
<sequence length="85" mass="8659">MADLRAVAAVAALGAAVSVGFLAHRHGELTDPGDAWSRAVPIGFAAVLGAGYRHLRSIGVEARPVTRITGRGGGVKSASRNRGRA</sequence>
<organism evidence="2 3">
    <name type="scientific">Micromonospora aurantiaca</name>
    <name type="common">nom. illeg.</name>
    <dbReference type="NCBI Taxonomy" id="47850"/>
    <lineage>
        <taxon>Bacteria</taxon>
        <taxon>Bacillati</taxon>
        <taxon>Actinomycetota</taxon>
        <taxon>Actinomycetes</taxon>
        <taxon>Micromonosporales</taxon>
        <taxon>Micromonosporaceae</taxon>
        <taxon>Micromonospora</taxon>
    </lineage>
</organism>
<reference evidence="2 3" key="1">
    <citation type="submission" date="2018-07" db="EMBL/GenBank/DDBJ databases">
        <authorList>
            <person name="Ye Y."/>
        </authorList>
    </citation>
    <scope>NUCLEOTIDE SEQUENCE [LARGE SCALE GENOMIC DNA]</scope>
    <source>
        <strain evidence="3">H14(2018)</strain>
    </source>
</reference>